<evidence type="ECO:0000313" key="2">
    <source>
        <dbReference type="Proteomes" id="UP000005744"/>
    </source>
</evidence>
<dbReference type="EMBL" id="JH600070">
    <property type="protein sequence ID" value="EIJ42214.1"/>
    <property type="molecule type" value="Genomic_DNA"/>
</dbReference>
<gene>
    <name evidence="1" type="ORF">BegalDRAFT_1318</name>
</gene>
<keyword evidence="2" id="KW-1185">Reference proteome</keyword>
<proteinExistence type="predicted"/>
<dbReference type="eggNOG" id="ENOG50341QR">
    <property type="taxonomic scope" value="Bacteria"/>
</dbReference>
<protein>
    <recommendedName>
        <fullName evidence="3">PhoP regulatory network protein YrbL</fullName>
    </recommendedName>
</protein>
<dbReference type="Proteomes" id="UP000005744">
    <property type="component" value="Unassembled WGS sequence"/>
</dbReference>
<dbReference type="HOGENOM" id="CLU_1270250_0_0_6"/>
<dbReference type="AlphaFoldDB" id="I3CF21"/>
<dbReference type="RefSeq" id="WP_002684965.1">
    <property type="nucleotide sequence ID" value="NZ_JH600070.1"/>
</dbReference>
<reference evidence="1 2" key="1">
    <citation type="submission" date="2011-11" db="EMBL/GenBank/DDBJ databases">
        <title>Improved High-Quality Draft sequence of Beggiatoa alba B18lD.</title>
        <authorList>
            <consortium name="US DOE Joint Genome Institute"/>
            <person name="Lucas S."/>
            <person name="Han J."/>
            <person name="Lapidus A."/>
            <person name="Cheng J.-F."/>
            <person name="Goodwin L."/>
            <person name="Pitluck S."/>
            <person name="Peters L."/>
            <person name="Mikhailova N."/>
            <person name="Held B."/>
            <person name="Detter J.C."/>
            <person name="Han C."/>
            <person name="Tapia R."/>
            <person name="Land M."/>
            <person name="Hauser L."/>
            <person name="Kyrpides N."/>
            <person name="Ivanova N."/>
            <person name="Pagani I."/>
            <person name="Samuel K."/>
            <person name="Teske A."/>
            <person name="Mueller J."/>
            <person name="Woyke T."/>
        </authorList>
    </citation>
    <scope>NUCLEOTIDE SEQUENCE [LARGE SCALE GENOMIC DNA]</scope>
    <source>
        <strain evidence="1 2">B18LD</strain>
    </source>
</reference>
<organism evidence="1 2">
    <name type="scientific">Beggiatoa alba B18LD</name>
    <dbReference type="NCBI Taxonomy" id="395493"/>
    <lineage>
        <taxon>Bacteria</taxon>
        <taxon>Pseudomonadati</taxon>
        <taxon>Pseudomonadota</taxon>
        <taxon>Gammaproteobacteria</taxon>
        <taxon>Thiotrichales</taxon>
        <taxon>Thiotrichaceae</taxon>
        <taxon>Beggiatoa</taxon>
    </lineage>
</organism>
<evidence type="ECO:0008006" key="3">
    <source>
        <dbReference type="Google" id="ProtNLM"/>
    </source>
</evidence>
<evidence type="ECO:0000313" key="1">
    <source>
        <dbReference type="EMBL" id="EIJ42214.1"/>
    </source>
</evidence>
<accession>I3CF21</accession>
<sequence>MSKEIDRISSDIACLNTNTFPATLVSTTGSHCEVWQSFRTYIENGEKITLNFVVKRHYQACEFHEVRNLCRDYRILKEELTDIIPSAMFIQTLIDGKSNLIVMAETNTPWFNLANPINETEAIPTLRHSPKALMQLQRFLTAAKKWHEEKGWVIDLYGLDNLILNRNSEVRYIDSFSVFFYEDMLKYISGDDSLKDKIDISLTRRSYLEYIYREATK</sequence>
<dbReference type="OrthoDB" id="5794430at2"/>
<name>I3CF21_9GAMM</name>